<organism evidence="1 2">
    <name type="scientific">Porcincola intestinalis</name>
    <dbReference type="NCBI Taxonomy" id="2606632"/>
    <lineage>
        <taxon>Bacteria</taxon>
        <taxon>Bacillati</taxon>
        <taxon>Bacillota</taxon>
        <taxon>Clostridia</taxon>
        <taxon>Lachnospirales</taxon>
        <taxon>Lachnospiraceae</taxon>
        <taxon>Porcincola</taxon>
    </lineage>
</organism>
<keyword evidence="2" id="KW-1185">Reference proteome</keyword>
<evidence type="ECO:0000313" key="1">
    <source>
        <dbReference type="EMBL" id="MSS13638.1"/>
    </source>
</evidence>
<name>A0A6L5X2V0_9FIRM</name>
<protein>
    <submittedName>
        <fullName evidence="1">Uncharacterized protein</fullName>
    </submittedName>
</protein>
<dbReference type="Proteomes" id="UP000481852">
    <property type="component" value="Unassembled WGS sequence"/>
</dbReference>
<reference evidence="1 2" key="1">
    <citation type="submission" date="2019-08" db="EMBL/GenBank/DDBJ databases">
        <title>In-depth cultivation of the pig gut microbiome towards novel bacterial diversity and tailored functional studies.</title>
        <authorList>
            <person name="Wylensek D."/>
            <person name="Hitch T.C.A."/>
            <person name="Clavel T."/>
        </authorList>
    </citation>
    <scope>NUCLEOTIDE SEQUENCE [LARGE SCALE GENOMIC DNA]</scope>
    <source>
        <strain evidence="1 2">Oil+RF-744-WCA-WT-11</strain>
    </source>
</reference>
<dbReference type="EMBL" id="VULZ01000001">
    <property type="protein sequence ID" value="MSS13638.1"/>
    <property type="molecule type" value="Genomic_DNA"/>
</dbReference>
<dbReference type="AlphaFoldDB" id="A0A6L5X2V0"/>
<sequence>MSKISLEQYVGSTIAYILAHAEAGTTPYYGKVPEDFKVPSVFFPVPWTDTSKALLGSVFTKTVHFECVFLAGDSWTANACAEHVRDAMVHDRCVLPCLTEEGKETGYGFHISTPRIQETDTGSVSMQFTFDHTQEDIVDAGPKITDVSMTQSGKE</sequence>
<dbReference type="RefSeq" id="WP_154521839.1">
    <property type="nucleotide sequence ID" value="NZ_VULZ01000001.1"/>
</dbReference>
<comment type="caution">
    <text evidence="1">The sequence shown here is derived from an EMBL/GenBank/DDBJ whole genome shotgun (WGS) entry which is preliminary data.</text>
</comment>
<proteinExistence type="predicted"/>
<gene>
    <name evidence="1" type="ORF">FYJ35_00990</name>
</gene>
<accession>A0A6L5X2V0</accession>
<evidence type="ECO:0000313" key="2">
    <source>
        <dbReference type="Proteomes" id="UP000481852"/>
    </source>
</evidence>